<dbReference type="SUPFAM" id="SSF46600">
    <property type="entry name" value="C-terminal UvrC-binding domain of UvrB"/>
    <property type="match status" value="1"/>
</dbReference>
<feature type="domain" description="UVR" evidence="9">
    <location>
        <begin position="208"/>
        <end position="243"/>
    </location>
</feature>
<dbReference type="GO" id="GO:0005737">
    <property type="term" value="C:cytoplasm"/>
    <property type="evidence" value="ECO:0007669"/>
    <property type="project" value="UniProtKB-SubCell"/>
</dbReference>
<dbReference type="Pfam" id="PF02151">
    <property type="entry name" value="UVR"/>
    <property type="match status" value="1"/>
</dbReference>
<dbReference type="Pfam" id="PF08459">
    <property type="entry name" value="UvrC_RNaseH_dom"/>
    <property type="match status" value="1"/>
</dbReference>
<keyword evidence="6 7" id="KW-0742">SOS response</keyword>
<keyword evidence="2 7" id="KW-0227">DNA damage</keyword>
<dbReference type="HOGENOM" id="CLU_014841_3_2_0"/>
<sequence>MSNNLGKEEIITRLQAIPEKPGVYLMKDKHGKVIYVGKAKVLRNRVRSYFSSKHLPEKIREMVPQIHDIDYIVTDSEHEALTLEVTLIKHHMPKYNSMFKDDKRLPYIKVTVQEEFPRVLKCRQIINDGSKYYGPYTALGSAAEAIKLIHQHFMLCHKENEPIDGKQSRPCLPYYLHRCLGACAGRADPQEYRAATEQVILFLEGKHDELTEKLRRKMEEAAENLEFEKAALYRNQIKAIEDIRQRQKVVLPTNEDMDIISIALDGGEAGIERLFIRDGRLVGHDHSVVELIEDQSPGQIIQIALEQFYIGTYNIPGRIVLQYPPDEIELIQSALQEYHKREIILEVPTEGEKLELVNMAAQNAKEGLERKRFKWLSEEQKRTGAMLELQKELQLPIKPSRIECYDISNVQGADAVGSMVVFEDGAPARNQYRRFRIKGVEGPNDFEMMREVLTRRFKRATSNEYRETSWGKLPDLIIIDGGKGQLGVAVEVLQSFGLGNIPVFGLAKQQEELFKPGRSDSIMLPRDSEALYLLQRIRDEAHRFALGYHRSLHTKKSVGSILDQVPGIGPKRKKALIQAFGSVSKIREASIDEIMAAVKGIDRATVIRLKEAL</sequence>
<dbReference type="InterPro" id="IPR010994">
    <property type="entry name" value="RuvA_2-like"/>
</dbReference>
<dbReference type="Pfam" id="PF01541">
    <property type="entry name" value="GIY-YIG"/>
    <property type="match status" value="1"/>
</dbReference>
<feature type="domain" description="GIY-YIG" evidence="10">
    <location>
        <begin position="19"/>
        <end position="97"/>
    </location>
</feature>
<dbReference type="Pfam" id="PF14520">
    <property type="entry name" value="HHH_5"/>
    <property type="match status" value="1"/>
</dbReference>
<evidence type="ECO:0000256" key="4">
    <source>
        <dbReference type="ARBA" id="ARBA00022881"/>
    </source>
</evidence>
<dbReference type="InterPro" id="IPR050066">
    <property type="entry name" value="UvrABC_protein_C"/>
</dbReference>
<keyword evidence="13" id="KW-1185">Reference proteome</keyword>
<dbReference type="Gene3D" id="3.30.420.340">
    <property type="entry name" value="UvrC, RNAse H endonuclease domain"/>
    <property type="match status" value="1"/>
</dbReference>
<dbReference type="NCBIfam" id="NF001824">
    <property type="entry name" value="PRK00558.1-5"/>
    <property type="match status" value="1"/>
</dbReference>
<evidence type="ECO:0000256" key="1">
    <source>
        <dbReference type="ARBA" id="ARBA00022490"/>
    </source>
</evidence>
<dbReference type="STRING" id="525904.Tter_0775"/>
<evidence type="ECO:0000256" key="8">
    <source>
        <dbReference type="SAM" id="Coils"/>
    </source>
</evidence>
<comment type="similarity">
    <text evidence="7">Belongs to the UvrC family.</text>
</comment>
<dbReference type="SUPFAM" id="SSF82771">
    <property type="entry name" value="GIY-YIG endonuclease"/>
    <property type="match status" value="1"/>
</dbReference>
<evidence type="ECO:0000259" key="11">
    <source>
        <dbReference type="PROSITE" id="PS50165"/>
    </source>
</evidence>
<evidence type="ECO:0000256" key="5">
    <source>
        <dbReference type="ARBA" id="ARBA00023204"/>
    </source>
</evidence>
<dbReference type="GO" id="GO:0003677">
    <property type="term" value="F:DNA binding"/>
    <property type="evidence" value="ECO:0007669"/>
    <property type="project" value="UniProtKB-UniRule"/>
</dbReference>
<dbReference type="CDD" id="cd10434">
    <property type="entry name" value="GIY-YIG_UvrC_Cho"/>
    <property type="match status" value="1"/>
</dbReference>
<evidence type="ECO:0000256" key="7">
    <source>
        <dbReference type="HAMAP-Rule" id="MF_00203"/>
    </source>
</evidence>
<dbReference type="FunFam" id="3.30.420.340:FF:000001">
    <property type="entry name" value="UvrABC system protein C"/>
    <property type="match status" value="1"/>
</dbReference>
<dbReference type="KEGG" id="ttr:Tter_0775"/>
<dbReference type="RefSeq" id="WP_012874727.1">
    <property type="nucleotide sequence ID" value="NC_013525.1"/>
</dbReference>
<feature type="coiled-coil region" evidence="8">
    <location>
        <begin position="200"/>
        <end position="235"/>
    </location>
</feature>
<comment type="subunit">
    <text evidence="7">Interacts with UvrB in an incision complex.</text>
</comment>
<evidence type="ECO:0000256" key="3">
    <source>
        <dbReference type="ARBA" id="ARBA00022769"/>
    </source>
</evidence>
<dbReference type="SUPFAM" id="SSF47781">
    <property type="entry name" value="RuvA domain 2-like"/>
    <property type="match status" value="1"/>
</dbReference>
<dbReference type="InterPro" id="IPR047296">
    <property type="entry name" value="GIY-YIG_UvrC_Cho"/>
</dbReference>
<dbReference type="EMBL" id="CP001825">
    <property type="protein sequence ID" value="ACZ41692.1"/>
    <property type="molecule type" value="Genomic_DNA"/>
</dbReference>
<dbReference type="InterPro" id="IPR000305">
    <property type="entry name" value="GIY-YIG_endonuc"/>
</dbReference>
<comment type="function">
    <text evidence="7">The UvrABC repair system catalyzes the recognition and processing of DNA lesions. UvrC both incises the 5' and 3' sides of the lesion. The N-terminal half is responsible for the 3' incision and the C-terminal half is responsible for the 5' incision.</text>
</comment>
<feature type="domain" description="UvrC family homology region profile" evidence="11">
    <location>
        <begin position="259"/>
        <end position="493"/>
    </location>
</feature>
<dbReference type="GO" id="GO:0009432">
    <property type="term" value="P:SOS response"/>
    <property type="evidence" value="ECO:0007669"/>
    <property type="project" value="UniProtKB-UniRule"/>
</dbReference>
<keyword evidence="1 7" id="KW-0963">Cytoplasm</keyword>
<comment type="subcellular location">
    <subcellularLocation>
        <location evidence="7">Cytoplasm</location>
    </subcellularLocation>
</comment>
<protein>
    <recommendedName>
        <fullName evidence="7">UvrABC system protein C</fullName>
        <shortName evidence="7">Protein UvrC</shortName>
    </recommendedName>
    <alternativeName>
        <fullName evidence="7">Excinuclease ABC subunit C</fullName>
    </alternativeName>
</protein>
<dbReference type="GO" id="GO:0006289">
    <property type="term" value="P:nucleotide-excision repair"/>
    <property type="evidence" value="ECO:0007669"/>
    <property type="project" value="UniProtKB-UniRule"/>
</dbReference>
<dbReference type="PROSITE" id="PS50164">
    <property type="entry name" value="GIY_YIG"/>
    <property type="match status" value="1"/>
</dbReference>
<evidence type="ECO:0000313" key="12">
    <source>
        <dbReference type="EMBL" id="ACZ41692.1"/>
    </source>
</evidence>
<name>D1CFI6_THET1</name>
<evidence type="ECO:0000259" key="9">
    <source>
        <dbReference type="PROSITE" id="PS50151"/>
    </source>
</evidence>
<keyword evidence="5 7" id="KW-0234">DNA repair</keyword>
<dbReference type="AlphaFoldDB" id="D1CFI6"/>
<dbReference type="InterPro" id="IPR004791">
    <property type="entry name" value="UvrC"/>
</dbReference>
<dbReference type="eggNOG" id="COG0322">
    <property type="taxonomic scope" value="Bacteria"/>
</dbReference>
<dbReference type="InterPro" id="IPR035901">
    <property type="entry name" value="GIY-YIG_endonuc_sf"/>
</dbReference>
<dbReference type="OrthoDB" id="9804933at2"/>
<dbReference type="InterPro" id="IPR038476">
    <property type="entry name" value="UvrC_RNase_H_dom_sf"/>
</dbReference>
<dbReference type="Gene3D" id="1.10.150.20">
    <property type="entry name" value="5' to 3' exonuclease, C-terminal subdomain"/>
    <property type="match status" value="1"/>
</dbReference>
<dbReference type="SMART" id="SM00465">
    <property type="entry name" value="GIYc"/>
    <property type="match status" value="1"/>
</dbReference>
<dbReference type="InterPro" id="IPR036876">
    <property type="entry name" value="UVR_dom_sf"/>
</dbReference>
<dbReference type="Gene3D" id="3.40.1440.10">
    <property type="entry name" value="GIY-YIG endonuclease"/>
    <property type="match status" value="1"/>
</dbReference>
<dbReference type="InterPro" id="IPR001943">
    <property type="entry name" value="UVR_dom"/>
</dbReference>
<keyword evidence="4 7" id="KW-0267">Excision nuclease</keyword>
<dbReference type="PROSITE" id="PS50151">
    <property type="entry name" value="UVR"/>
    <property type="match status" value="1"/>
</dbReference>
<evidence type="ECO:0000256" key="6">
    <source>
        <dbReference type="ARBA" id="ARBA00023236"/>
    </source>
</evidence>
<reference evidence="13" key="1">
    <citation type="journal article" date="2010" name="Stand. Genomic Sci.">
        <title>Complete genome sequence of 'Thermobaculum terrenum' type strain (YNP1).</title>
        <authorList>
            <person name="Kiss H."/>
            <person name="Cleland D."/>
            <person name="Lapidus A."/>
            <person name="Lucas S."/>
            <person name="Glavina Del Rio T."/>
            <person name="Nolan M."/>
            <person name="Tice H."/>
            <person name="Han C."/>
            <person name="Goodwin L."/>
            <person name="Pitluck S."/>
            <person name="Liolios K."/>
            <person name="Ivanova N."/>
            <person name="Mavromatis K."/>
            <person name="Ovchinnikova G."/>
            <person name="Pati A."/>
            <person name="Chen A."/>
            <person name="Palaniappan K."/>
            <person name="Land M."/>
            <person name="Hauser L."/>
            <person name="Chang Y."/>
            <person name="Jeffries C."/>
            <person name="Lu M."/>
            <person name="Brettin T."/>
            <person name="Detter J."/>
            <person name="Goker M."/>
            <person name="Tindall B."/>
            <person name="Beck B."/>
            <person name="McDermott T."/>
            <person name="Woyke T."/>
            <person name="Bristow J."/>
            <person name="Eisen J."/>
            <person name="Markowitz V."/>
            <person name="Hugenholtz P."/>
            <person name="Kyrpides N."/>
            <person name="Klenk H."/>
            <person name="Cheng J."/>
        </authorList>
    </citation>
    <scope>NUCLEOTIDE SEQUENCE [LARGE SCALE GENOMIC DNA]</scope>
    <source>
        <strain evidence="13">ATCC BAA-798 / YNP1</strain>
    </source>
</reference>
<dbReference type="GO" id="GO:0009380">
    <property type="term" value="C:excinuclease repair complex"/>
    <property type="evidence" value="ECO:0007669"/>
    <property type="project" value="InterPro"/>
</dbReference>
<dbReference type="NCBIfam" id="TIGR00194">
    <property type="entry name" value="uvrC"/>
    <property type="match status" value="1"/>
</dbReference>
<dbReference type="GO" id="GO:0009381">
    <property type="term" value="F:excinuclease ABC activity"/>
    <property type="evidence" value="ECO:0007669"/>
    <property type="project" value="UniProtKB-UniRule"/>
</dbReference>
<dbReference type="Pfam" id="PF22920">
    <property type="entry name" value="UvrC_RNaseH"/>
    <property type="match status" value="1"/>
</dbReference>
<gene>
    <name evidence="7" type="primary">uvrC</name>
    <name evidence="12" type="ordered locus">Tter_0775</name>
</gene>
<evidence type="ECO:0000256" key="2">
    <source>
        <dbReference type="ARBA" id="ARBA00022763"/>
    </source>
</evidence>
<evidence type="ECO:0000259" key="10">
    <source>
        <dbReference type="PROSITE" id="PS50164"/>
    </source>
</evidence>
<dbReference type="FunFam" id="3.40.1440.10:FF:000001">
    <property type="entry name" value="UvrABC system protein C"/>
    <property type="match status" value="1"/>
</dbReference>
<dbReference type="Proteomes" id="UP000000323">
    <property type="component" value="Chromosome 1"/>
</dbReference>
<dbReference type="InterPro" id="IPR001162">
    <property type="entry name" value="UvrC_RNase_H_dom"/>
</dbReference>
<dbReference type="HAMAP" id="MF_00203">
    <property type="entry name" value="UvrC"/>
    <property type="match status" value="1"/>
</dbReference>
<dbReference type="PROSITE" id="PS50165">
    <property type="entry name" value="UVRC"/>
    <property type="match status" value="1"/>
</dbReference>
<dbReference type="Gene3D" id="4.10.860.10">
    <property type="entry name" value="UVR domain"/>
    <property type="match status" value="1"/>
</dbReference>
<accession>D1CFI6</accession>
<dbReference type="PANTHER" id="PTHR30562">
    <property type="entry name" value="UVRC/OXIDOREDUCTASE"/>
    <property type="match status" value="1"/>
</dbReference>
<dbReference type="PANTHER" id="PTHR30562:SF1">
    <property type="entry name" value="UVRABC SYSTEM PROTEIN C"/>
    <property type="match status" value="1"/>
</dbReference>
<organism evidence="12 13">
    <name type="scientific">Thermobaculum terrenum (strain ATCC BAA-798 / CCMEE 7001 / YNP1)</name>
    <dbReference type="NCBI Taxonomy" id="525904"/>
    <lineage>
        <taxon>Bacteria</taxon>
        <taxon>Bacillati</taxon>
        <taxon>Chloroflexota</taxon>
        <taxon>Chloroflexia</taxon>
        <taxon>Candidatus Thermobaculales</taxon>
        <taxon>Candidatus Thermobaculaceae</taxon>
        <taxon>Thermobaculum</taxon>
    </lineage>
</organism>
<keyword evidence="3 7" id="KW-0228">DNA excision</keyword>
<evidence type="ECO:0000313" key="13">
    <source>
        <dbReference type="Proteomes" id="UP000000323"/>
    </source>
</evidence>
<proteinExistence type="inferred from homology"/>
<keyword evidence="8" id="KW-0175">Coiled coil</keyword>